<evidence type="ECO:0000259" key="3">
    <source>
        <dbReference type="SMART" id="SM01360"/>
    </source>
</evidence>
<dbReference type="PANTHER" id="PTHR40094">
    <property type="entry name" value="ALPHA-2-MACROGLOBULIN HOMOLOG"/>
    <property type="match status" value="1"/>
</dbReference>
<proteinExistence type="inferred from homology"/>
<evidence type="ECO:0000313" key="4">
    <source>
        <dbReference type="EMBL" id="KGE85385.1"/>
    </source>
</evidence>
<keyword evidence="5" id="KW-1185">Reference proteome</keyword>
<dbReference type="PANTHER" id="PTHR40094:SF1">
    <property type="entry name" value="UBIQUITIN DOMAIN-CONTAINING PROTEIN"/>
    <property type="match status" value="1"/>
</dbReference>
<dbReference type="Pfam" id="PF17973">
    <property type="entry name" value="bMG10"/>
    <property type="match status" value="1"/>
</dbReference>
<dbReference type="InterPro" id="IPR041246">
    <property type="entry name" value="Bact_MG10"/>
</dbReference>
<sequence length="1993" mass="227151">MNDNSPYADAWAKIDSLEQNGLPRSALEATEALYQQAKADDEPAEWVKTIIYLNKFQSQIEEEGLAEAIRRVQSEADSASFPVKPVLHTLLAGLYQRYLEENRWQISQRTTVAGERPEDISLWTTRDLLDETGKQYLLSVQDQGLLNIPIEEWAPITTPNSPATEGLRPTLYDFLMHRAIDYFSNDQSYLNEPVYKYLLREEAALAPAQDFVETAFSGQDSAAYTLQVLHLLQDLLRVRLKNDNAAALLDLDLKRLQFAYQKLVNAEKESLYTQALQRTIEQYQGTPEVMQAWYALAQHYQQLGQSYQPFGDTTHRWKAKEALDLTTQALKNYPDHYWAQPIKNLQAKLLDQQLTLQAEEVYLPNQSMLFSLTYRNTDSLYYRLIPLAPEDAFQLERNRGEETLEILKNKAPRLKGHFKLPDEGDLQQHRTEFALDGQGFGSYALLYATNEDFDEAAEVSAAFFSISELGALYQRADNQILVAHRENGQPLAGVELQFFTTRYNRRKNQQELVPHSKAQTNAMGMASLPGDDRQSFVIQLTRGADVQTLGRGFSNYQSYDRDIRTETTHFFLDRSIYRPGQTIYFKALALTKDANDLPAILPNQSITLTFRDANRQEVETLELETNEFGTVQGNFIAPQGGLLGQMSIQSNLGGSTRYFSVEEYKRPKFEVELQPLDGQPELGDTVTVSGLAKAYAGNVIDGAKVTYRVERNARFPWSSWWYRMPSSSSMEIANGVAQTGPDGSFSIEFPALPDPTISPDNRPEYTYTVTVDVTDANGETRSATRSVRLGYLQLKAEMDLPAQADLTDPMMAVQLYAQNLDGNPTAAGGDLTITALAPPPRALVERYWERPDYYLLEEAEFVQRFPHLPYADENEQRNWKTTGTVFEESVEVNGQDTLFLNFSGWKTGHYRATLRLRDESGEMVESIKYFALFDSKKQHLPDGAVAWERPAKEGPFQPGETYQHLLGSATAEIPYLIEVEGRSGMIRQEWLKAARWQRISQKIEEKDRGNLFLHIQGMQYNRFFKIQQQITVPWSNKELKITYQTFRDKLLPGAEETWELKISGPEKEAVAAELVAGMYDASLDAYRMHNWHFSPFPSAYSRSNWAQQGFSADYGRSFFYNRGAYFSADARQYRELDWHNWNRWYRFARGNVPVMAESQAFDDAASAEADALMSYAAKSTQREEAAPRAGMAAPPPPEADTMANAEPEAPKPEPAIRRNLKETVFFFPQLRTDEAGNVILQFKMNEALTRWKFLAFAHTTSLQYALSEQEVVTQKQLMVQPNAPRFVRQGDRIAFTAKVSNLSEGPLQGTARLQLFDAVSMEPIDALFGNTDQEQPFTAEAGQSQGVSWMLEVPEDFTGAIVHRVTAEAGSYADGEESALPVLTNRTLVTETMPLPIGGAASKTFDFSAMKKAQQSKTLQQHQFTLEFTSNPAWYAVKALPYLMEYPHECTEQIFSRYYANSLASSVANQYPEVQRVFEQWRSTDALLSELEQNQDLKNIILEQTPWVRNAQSETAQRKRIGLLFDLNRMGYEKAEALNKLKERQSANGGFSWFPGGRESWYITQYLMEGLARLQLLGVEDIANDRNARNIMERGLAFVDEEMADYYTKAMARKDSLLPNIAIHYLYTRSLTADQELSGTAKEAFGFYLKLAEDKWLERNLYEQAMLAVVFQKQDMPKQATKIMKSLRERALYNEEMGMYWKYDYGFYWYQLPIETHAMLIEAFATVAKDEEAVEQLKVWLLKNKQTNHWETTKATASAVYAMLRFGENWLAYDDPVQVSFPKLDKDVYQAQLTEAQKNAEAGTGYFKTQWDGKAVQPGFRQIKVDNPNPGIAWGAAYWQYFEDLDKVETFKSTPLVMNRTLYREELSDTGPILVPVTPKMALQPGDKLVVRIDIKVDRAMEYVHLQDMRASGLEPVNVLSRYQWQGGLGYYQSTRDASTDFFISYLPQGTFTLEYPLRVSHRGDFTNGMARLQCMYAPEFSSHSAGVRLKVE</sequence>
<comment type="caution">
    <text evidence="4">The sequence shown here is derived from an EMBL/GenBank/DDBJ whole genome shotgun (WGS) entry which is preliminary data.</text>
</comment>
<dbReference type="Pfam" id="PF01835">
    <property type="entry name" value="MG2"/>
    <property type="match status" value="1"/>
</dbReference>
<accession>A0A098RZS6</accession>
<dbReference type="InterPro" id="IPR008930">
    <property type="entry name" value="Terpenoid_cyclase/PrenylTrfase"/>
</dbReference>
<feature type="region of interest" description="Disordered" evidence="2">
    <location>
        <begin position="1183"/>
        <end position="1212"/>
    </location>
</feature>
<name>A0A098RZS6_9BACT</name>
<evidence type="ECO:0000313" key="5">
    <source>
        <dbReference type="Proteomes" id="UP000029736"/>
    </source>
</evidence>
<dbReference type="Gene3D" id="1.50.10.20">
    <property type="match status" value="1"/>
</dbReference>
<evidence type="ECO:0000256" key="1">
    <source>
        <dbReference type="ARBA" id="ARBA00010556"/>
    </source>
</evidence>
<dbReference type="EMBL" id="JPOS01000090">
    <property type="protein sequence ID" value="KGE85385.1"/>
    <property type="molecule type" value="Genomic_DNA"/>
</dbReference>
<protein>
    <recommendedName>
        <fullName evidence="3">Alpha-2-macroglobulin domain-containing protein</fullName>
    </recommendedName>
</protein>
<dbReference type="InterPro" id="IPR002890">
    <property type="entry name" value="MG2"/>
</dbReference>
<feature type="domain" description="Alpha-2-macroglobulin" evidence="3">
    <location>
        <begin position="1223"/>
        <end position="1313"/>
    </location>
</feature>
<reference evidence="4 5" key="1">
    <citation type="journal article" date="2014" name="Int. J. Syst. Evol. Microbiol.">
        <title>Phaeodactylibacter xiamenensis gen. nov., sp. nov., a member of the family Saprospiraceae isolated from the marine alga Phaeodactylum tricornutum.</title>
        <authorList>
            <person name="Chen Z.Jr."/>
            <person name="Lei X."/>
            <person name="Lai Q."/>
            <person name="Li Y."/>
            <person name="Zhang B."/>
            <person name="Zhang J."/>
            <person name="Zhang H."/>
            <person name="Yang L."/>
            <person name="Zheng W."/>
            <person name="Tian Y."/>
            <person name="Yu Z."/>
            <person name="Xu H.Jr."/>
            <person name="Zheng T."/>
        </authorList>
    </citation>
    <scope>NUCLEOTIDE SEQUENCE [LARGE SCALE GENOMIC DNA]</scope>
    <source>
        <strain evidence="4 5">KD52</strain>
    </source>
</reference>
<gene>
    <name evidence="4" type="ORF">IX84_28245</name>
</gene>
<dbReference type="GO" id="GO:0004866">
    <property type="term" value="F:endopeptidase inhibitor activity"/>
    <property type="evidence" value="ECO:0007669"/>
    <property type="project" value="InterPro"/>
</dbReference>
<dbReference type="Pfam" id="PF00207">
    <property type="entry name" value="A2M"/>
    <property type="match status" value="1"/>
</dbReference>
<evidence type="ECO:0000256" key="2">
    <source>
        <dbReference type="SAM" id="MobiDB-lite"/>
    </source>
</evidence>
<dbReference type="OrthoDB" id="9767116at2"/>
<dbReference type="Proteomes" id="UP000029736">
    <property type="component" value="Unassembled WGS sequence"/>
</dbReference>
<dbReference type="RefSeq" id="WP_044228968.1">
    <property type="nucleotide sequence ID" value="NZ_JPOS01000090.1"/>
</dbReference>
<dbReference type="SMART" id="SM01360">
    <property type="entry name" value="A2M"/>
    <property type="match status" value="1"/>
</dbReference>
<dbReference type="STRING" id="1524460.IX84_28245"/>
<organism evidence="4 5">
    <name type="scientific">Phaeodactylibacter xiamenensis</name>
    <dbReference type="NCBI Taxonomy" id="1524460"/>
    <lineage>
        <taxon>Bacteria</taxon>
        <taxon>Pseudomonadati</taxon>
        <taxon>Bacteroidota</taxon>
        <taxon>Saprospiria</taxon>
        <taxon>Saprospirales</taxon>
        <taxon>Haliscomenobacteraceae</taxon>
        <taxon>Phaeodactylibacter</taxon>
    </lineage>
</organism>
<dbReference type="InterPro" id="IPR001599">
    <property type="entry name" value="Macroglobln_a2"/>
</dbReference>
<comment type="similarity">
    <text evidence="1">Belongs to the protease inhibitor I39 (alpha-2-macroglobulin) family. Bacterial alpha-2-macroglobulin subfamily.</text>
</comment>
<dbReference type="Gene3D" id="2.60.40.1930">
    <property type="match status" value="1"/>
</dbReference>
<dbReference type="SUPFAM" id="SSF48239">
    <property type="entry name" value="Terpenoid cyclases/Protein prenyltransferases"/>
    <property type="match status" value="1"/>
</dbReference>
<dbReference type="InterPro" id="IPR051802">
    <property type="entry name" value="YfhM-like"/>
</dbReference>